<feature type="transmembrane region" description="Helical" evidence="8">
    <location>
        <begin position="161"/>
        <end position="181"/>
    </location>
</feature>
<keyword evidence="4" id="KW-0547">Nucleotide-binding</keyword>
<dbReference type="AlphaFoldDB" id="A0A6N9Q100"/>
<feature type="transmembrane region" description="Helical" evidence="8">
    <location>
        <begin position="187"/>
        <end position="205"/>
    </location>
</feature>
<feature type="transmembrane region" description="Helical" evidence="8">
    <location>
        <begin position="120"/>
        <end position="140"/>
    </location>
</feature>
<evidence type="ECO:0000256" key="8">
    <source>
        <dbReference type="SAM" id="Phobius"/>
    </source>
</evidence>
<protein>
    <recommendedName>
        <fullName evidence="2">histidine kinase</fullName>
        <ecNumber evidence="2">2.7.13.3</ecNumber>
    </recommendedName>
</protein>
<dbReference type="EMBL" id="SIJB01000018">
    <property type="protein sequence ID" value="NBI28886.1"/>
    <property type="molecule type" value="Genomic_DNA"/>
</dbReference>
<comment type="caution">
    <text evidence="10">The sequence shown here is derived from an EMBL/GenBank/DDBJ whole genome shotgun (WGS) entry which is preliminary data.</text>
</comment>
<dbReference type="GO" id="GO:0004673">
    <property type="term" value="F:protein histidine kinase activity"/>
    <property type="evidence" value="ECO:0007669"/>
    <property type="project" value="UniProtKB-EC"/>
</dbReference>
<evidence type="ECO:0000259" key="9">
    <source>
        <dbReference type="PROSITE" id="PS50109"/>
    </source>
</evidence>
<dbReference type="PANTHER" id="PTHR43065:SF46">
    <property type="entry name" value="C4-DICARBOXYLATE TRANSPORT SENSOR PROTEIN DCTB"/>
    <property type="match status" value="1"/>
</dbReference>
<sequence length="451" mass="52470">MTIVDLINFTIFSLLEYGALFFLMFTLFRLKMLDYIPKIILTSNILLYVSISLREGFELELLAPISQMFLLCILMWQLFSLNFLHAVIMSVVGYVCYAIIQTILYLIYTPDIALFSNEVYILQIITAFITFIITLILKKFNIGYSFIVKKPNKVKLSKLKFSLAFLILGFLPLISMYYFLYKPDFKVVYVLFFIVYLSIVISLIIKKWKQNLKQQVFNKTMKAMDSGTSIINHTIKNEINKINFLINQLNEELRGKYNDEKMNETVHQIMSSSNHMNEMTVRIKEKMEDVDLIISDIHLNDLIREVLDSLQQIINNRKIQVNVNTDNDILIQGDQTHIREALINIINNSIEELKNCSYPQIDIGIREEKKYIRLYVKDNGNGISKEIQDKVLDPFFTTKKTGSNYGLGLTYGYNIMKKHNGDLKIISEEQQGTEVVLSFPIINLIIQEIIK</sequence>
<feature type="transmembrane region" description="Helical" evidence="8">
    <location>
        <begin position="86"/>
        <end position="108"/>
    </location>
</feature>
<evidence type="ECO:0000256" key="3">
    <source>
        <dbReference type="ARBA" id="ARBA00022679"/>
    </source>
</evidence>
<reference evidence="10 11" key="1">
    <citation type="submission" date="2019-01" db="EMBL/GenBank/DDBJ databases">
        <title>Chengkuizengella sp. nov., isolated from deep-sea sediment of East Pacific Ocean.</title>
        <authorList>
            <person name="Yang J."/>
            <person name="Lai Q."/>
            <person name="Shao Z."/>
        </authorList>
    </citation>
    <scope>NUCLEOTIDE SEQUENCE [LARGE SCALE GENOMIC DNA]</scope>
    <source>
        <strain evidence="10 11">YPA3-1-1</strain>
    </source>
</reference>
<accession>A0A6N9Q100</accession>
<dbReference type="GO" id="GO:0005524">
    <property type="term" value="F:ATP binding"/>
    <property type="evidence" value="ECO:0007669"/>
    <property type="project" value="UniProtKB-KW"/>
</dbReference>
<keyword evidence="6" id="KW-0067">ATP-binding</keyword>
<comment type="catalytic activity">
    <reaction evidence="1">
        <text>ATP + protein L-histidine = ADP + protein N-phospho-L-histidine.</text>
        <dbReference type="EC" id="2.7.13.3"/>
    </reaction>
</comment>
<dbReference type="SMART" id="SM00387">
    <property type="entry name" value="HATPase_c"/>
    <property type="match status" value="1"/>
</dbReference>
<dbReference type="InterPro" id="IPR004358">
    <property type="entry name" value="Sig_transdc_His_kin-like_C"/>
</dbReference>
<feature type="domain" description="Histidine kinase" evidence="9">
    <location>
        <begin position="230"/>
        <end position="443"/>
    </location>
</feature>
<dbReference type="OrthoDB" id="9121833at2"/>
<evidence type="ECO:0000313" key="10">
    <source>
        <dbReference type="EMBL" id="NBI28886.1"/>
    </source>
</evidence>
<dbReference type="PANTHER" id="PTHR43065">
    <property type="entry name" value="SENSOR HISTIDINE KINASE"/>
    <property type="match status" value="1"/>
</dbReference>
<gene>
    <name evidence="10" type="ORF">ERL59_07935</name>
</gene>
<evidence type="ECO:0000256" key="4">
    <source>
        <dbReference type="ARBA" id="ARBA00022741"/>
    </source>
</evidence>
<feature type="transmembrane region" description="Helical" evidence="8">
    <location>
        <begin position="59"/>
        <end position="79"/>
    </location>
</feature>
<evidence type="ECO:0000256" key="1">
    <source>
        <dbReference type="ARBA" id="ARBA00000085"/>
    </source>
</evidence>
<keyword evidence="11" id="KW-1185">Reference proteome</keyword>
<dbReference type="Gene3D" id="3.30.565.10">
    <property type="entry name" value="Histidine kinase-like ATPase, C-terminal domain"/>
    <property type="match status" value="1"/>
</dbReference>
<organism evidence="10 11">
    <name type="scientific">Chengkuizengella marina</name>
    <dbReference type="NCBI Taxonomy" id="2507566"/>
    <lineage>
        <taxon>Bacteria</taxon>
        <taxon>Bacillati</taxon>
        <taxon>Bacillota</taxon>
        <taxon>Bacilli</taxon>
        <taxon>Bacillales</taxon>
        <taxon>Paenibacillaceae</taxon>
        <taxon>Chengkuizengella</taxon>
    </lineage>
</organism>
<keyword evidence="3" id="KW-0808">Transferase</keyword>
<dbReference type="InterPro" id="IPR003594">
    <property type="entry name" value="HATPase_dom"/>
</dbReference>
<dbReference type="EC" id="2.7.13.3" evidence="2"/>
<dbReference type="PROSITE" id="PS50109">
    <property type="entry name" value="HIS_KIN"/>
    <property type="match status" value="1"/>
</dbReference>
<keyword evidence="8" id="KW-1133">Transmembrane helix</keyword>
<dbReference type="GO" id="GO:0000160">
    <property type="term" value="P:phosphorelay signal transduction system"/>
    <property type="evidence" value="ECO:0007669"/>
    <property type="project" value="UniProtKB-KW"/>
</dbReference>
<keyword evidence="7" id="KW-0902">Two-component regulatory system</keyword>
<proteinExistence type="predicted"/>
<evidence type="ECO:0000313" key="11">
    <source>
        <dbReference type="Proteomes" id="UP000448943"/>
    </source>
</evidence>
<dbReference type="SUPFAM" id="SSF55874">
    <property type="entry name" value="ATPase domain of HSP90 chaperone/DNA topoisomerase II/histidine kinase"/>
    <property type="match status" value="1"/>
</dbReference>
<keyword evidence="5 10" id="KW-0418">Kinase</keyword>
<feature type="transmembrane region" description="Helical" evidence="8">
    <location>
        <begin position="6"/>
        <end position="28"/>
    </location>
</feature>
<dbReference type="InterPro" id="IPR005467">
    <property type="entry name" value="His_kinase_dom"/>
</dbReference>
<evidence type="ECO:0000256" key="7">
    <source>
        <dbReference type="ARBA" id="ARBA00023012"/>
    </source>
</evidence>
<evidence type="ECO:0000256" key="6">
    <source>
        <dbReference type="ARBA" id="ARBA00022840"/>
    </source>
</evidence>
<evidence type="ECO:0000256" key="5">
    <source>
        <dbReference type="ARBA" id="ARBA00022777"/>
    </source>
</evidence>
<evidence type="ECO:0000256" key="2">
    <source>
        <dbReference type="ARBA" id="ARBA00012438"/>
    </source>
</evidence>
<keyword evidence="8" id="KW-0812">Transmembrane</keyword>
<dbReference type="PRINTS" id="PR00344">
    <property type="entry name" value="BCTRLSENSOR"/>
</dbReference>
<dbReference type="Proteomes" id="UP000448943">
    <property type="component" value="Unassembled WGS sequence"/>
</dbReference>
<name>A0A6N9Q100_9BACL</name>
<keyword evidence="8" id="KW-0472">Membrane</keyword>
<dbReference type="Pfam" id="PF02518">
    <property type="entry name" value="HATPase_c"/>
    <property type="match status" value="1"/>
</dbReference>
<dbReference type="InterPro" id="IPR036890">
    <property type="entry name" value="HATPase_C_sf"/>
</dbReference>
<dbReference type="RefSeq" id="WP_160645682.1">
    <property type="nucleotide sequence ID" value="NZ_SIJB01000018.1"/>
</dbReference>